<evidence type="ECO:0000313" key="1">
    <source>
        <dbReference type="EMBL" id="CAG8553535.1"/>
    </source>
</evidence>
<comment type="caution">
    <text evidence="1">The sequence shown here is derived from an EMBL/GenBank/DDBJ whole genome shotgun (WGS) entry which is preliminary data.</text>
</comment>
<keyword evidence="2" id="KW-1185">Reference proteome</keyword>
<sequence length="65" mass="7214">MTMGGVYFCANAIEGEGKLVPIAFAIASVENSDSWIWFCFNEVIEEISDMHTEAAVYLNEIPPEI</sequence>
<reference evidence="1" key="1">
    <citation type="submission" date="2021-06" db="EMBL/GenBank/DDBJ databases">
        <authorList>
            <person name="Kallberg Y."/>
            <person name="Tangrot J."/>
            <person name="Rosling A."/>
        </authorList>
    </citation>
    <scope>NUCLEOTIDE SEQUENCE</scope>
    <source>
        <strain evidence="1">AU212A</strain>
    </source>
</reference>
<name>A0ACA9LVK7_9GLOM</name>
<proteinExistence type="predicted"/>
<gene>
    <name evidence="1" type="ORF">SCALOS_LOCUS5267</name>
</gene>
<protein>
    <submittedName>
        <fullName evidence="1">10697_t:CDS:1</fullName>
    </submittedName>
</protein>
<organism evidence="1 2">
    <name type="scientific">Scutellospora calospora</name>
    <dbReference type="NCBI Taxonomy" id="85575"/>
    <lineage>
        <taxon>Eukaryota</taxon>
        <taxon>Fungi</taxon>
        <taxon>Fungi incertae sedis</taxon>
        <taxon>Mucoromycota</taxon>
        <taxon>Glomeromycotina</taxon>
        <taxon>Glomeromycetes</taxon>
        <taxon>Diversisporales</taxon>
        <taxon>Gigasporaceae</taxon>
        <taxon>Scutellospora</taxon>
    </lineage>
</organism>
<evidence type="ECO:0000313" key="2">
    <source>
        <dbReference type="Proteomes" id="UP000789860"/>
    </source>
</evidence>
<accession>A0ACA9LVK7</accession>
<dbReference type="Proteomes" id="UP000789860">
    <property type="component" value="Unassembled WGS sequence"/>
</dbReference>
<dbReference type="EMBL" id="CAJVPM010008241">
    <property type="protein sequence ID" value="CAG8553535.1"/>
    <property type="molecule type" value="Genomic_DNA"/>
</dbReference>